<proteinExistence type="predicted"/>
<accession>A0A135I3B1</accession>
<gene>
    <name evidence="2" type="ORF">ATN88_11805</name>
</gene>
<dbReference type="STRING" id="294935.ATN88_11805"/>
<dbReference type="RefSeq" id="WP_067419875.1">
    <property type="nucleotide sequence ID" value="NZ_LNTY01000059.1"/>
</dbReference>
<feature type="domain" description="TniQ" evidence="1">
    <location>
        <begin position="9"/>
        <end position="158"/>
    </location>
</feature>
<organism evidence="2 3">
    <name type="scientific">Enterovibrio coralii</name>
    <dbReference type="NCBI Taxonomy" id="294935"/>
    <lineage>
        <taxon>Bacteria</taxon>
        <taxon>Pseudomonadati</taxon>
        <taxon>Pseudomonadota</taxon>
        <taxon>Gammaproteobacteria</taxon>
        <taxon>Vibrionales</taxon>
        <taxon>Vibrionaceae</taxon>
        <taxon>Enterovibrio</taxon>
    </lineage>
</organism>
<evidence type="ECO:0000313" key="3">
    <source>
        <dbReference type="Proteomes" id="UP000070529"/>
    </source>
</evidence>
<dbReference type="Pfam" id="PF06527">
    <property type="entry name" value="TniQ"/>
    <property type="match status" value="1"/>
</dbReference>
<dbReference type="Proteomes" id="UP000070529">
    <property type="component" value="Unassembled WGS sequence"/>
</dbReference>
<keyword evidence="3" id="KW-1185">Reference proteome</keyword>
<dbReference type="AlphaFoldDB" id="A0A135I3B1"/>
<protein>
    <recommendedName>
        <fullName evidence="1">TniQ domain-containing protein</fullName>
    </recommendedName>
</protein>
<evidence type="ECO:0000259" key="1">
    <source>
        <dbReference type="Pfam" id="PF06527"/>
    </source>
</evidence>
<name>A0A135I3B1_9GAMM</name>
<dbReference type="EMBL" id="LNTY01000059">
    <property type="protein sequence ID" value="KXF79931.1"/>
    <property type="molecule type" value="Genomic_DNA"/>
</dbReference>
<sequence length="411" mass="46881">MSKLSIRIEHRIDESLESYLLRLSQANYFESYQLLSRAVKDWLYEHDEEAFGAFPLQFKTVNVYHAAQSSGFRVRALRLIDWLADTELPLLQLALLGSSTRFCFAHASVFRQGTHIPLCFVRKAGVPICPECLKESEHIPQVWHFLPYIACHKHHLDLIETCPSCGALVDYLTSEKVSECECGFDLKNAPTHKADPLRVLLSCLAVGDPFDFDETALGQCNQSTRFGALLWYHLEFVGNLEQGNAINVEGLSGAIGFFNKWPESFHTAMDRRLATWEASRYIEYNHTPFRKIFGDVLLHSSRLPSKDLSHNFVLRELLAYLSHLVLRHPKSKTANAGDVLLTLSETASLLSTSYEQVERLYQEGFLKLIYRPHQQTTIPPHKPAFRLRNVIELGVARMQTDVSSDVYLPAW</sequence>
<reference evidence="2 3" key="1">
    <citation type="submission" date="2015-11" db="EMBL/GenBank/DDBJ databases">
        <title>Genomic Taxonomy of the Vibrionaceae.</title>
        <authorList>
            <person name="Gomez-Gil B."/>
            <person name="Enciso-Ibarra J."/>
        </authorList>
    </citation>
    <scope>NUCLEOTIDE SEQUENCE [LARGE SCALE GENOMIC DNA]</scope>
    <source>
        <strain evidence="2 3">CAIM 912</strain>
    </source>
</reference>
<dbReference type="OrthoDB" id="6138887at2"/>
<comment type="caution">
    <text evidence="2">The sequence shown here is derived from an EMBL/GenBank/DDBJ whole genome shotgun (WGS) entry which is preliminary data.</text>
</comment>
<dbReference type="InterPro" id="IPR009492">
    <property type="entry name" value="TniQ"/>
</dbReference>
<evidence type="ECO:0000313" key="2">
    <source>
        <dbReference type="EMBL" id="KXF79931.1"/>
    </source>
</evidence>